<keyword evidence="6 8" id="KW-0472">Membrane</keyword>
<dbReference type="GO" id="GO:0005886">
    <property type="term" value="C:plasma membrane"/>
    <property type="evidence" value="ECO:0000318"/>
    <property type="project" value="GO_Central"/>
</dbReference>
<reference evidence="9" key="2">
    <citation type="submission" date="2021-01" db="UniProtKB">
        <authorList>
            <consortium name="EnsemblMetazoa"/>
        </authorList>
    </citation>
    <scope>IDENTIFICATION</scope>
</reference>
<dbReference type="PANTHER" id="PTHR11958">
    <property type="entry name" value="SODIUM/DICARBOXYLATE SYMPORTER-RELATED"/>
    <property type="match status" value="1"/>
</dbReference>
<dbReference type="PRINTS" id="PR00173">
    <property type="entry name" value="EDTRNSPORT"/>
</dbReference>
<evidence type="ECO:0000256" key="1">
    <source>
        <dbReference type="ARBA" id="ARBA00004141"/>
    </source>
</evidence>
<evidence type="ECO:0000313" key="9">
    <source>
        <dbReference type="EnsemblMetazoa" id="XP_030843710"/>
    </source>
</evidence>
<dbReference type="EnsemblMetazoa" id="XM_030987850">
    <property type="protein sequence ID" value="XP_030843710"/>
    <property type="gene ID" value="LOC585233"/>
</dbReference>
<dbReference type="OrthoDB" id="5877963at2759"/>
<dbReference type="InterPro" id="IPR018107">
    <property type="entry name" value="Na-dicarboxylate_symporter_CS"/>
</dbReference>
<dbReference type="AlphaFoldDB" id="A0A7M7P1B6"/>
<feature type="transmembrane region" description="Helical" evidence="8">
    <location>
        <begin position="324"/>
        <end position="348"/>
    </location>
</feature>
<reference evidence="10" key="1">
    <citation type="submission" date="2015-02" db="EMBL/GenBank/DDBJ databases">
        <title>Genome sequencing for Strongylocentrotus purpuratus.</title>
        <authorList>
            <person name="Murali S."/>
            <person name="Liu Y."/>
            <person name="Vee V."/>
            <person name="English A."/>
            <person name="Wang M."/>
            <person name="Skinner E."/>
            <person name="Han Y."/>
            <person name="Muzny D.M."/>
            <person name="Worley K.C."/>
            <person name="Gibbs R.A."/>
        </authorList>
    </citation>
    <scope>NUCLEOTIDE SEQUENCE</scope>
</reference>
<dbReference type="EnsemblMetazoa" id="XM_030987849">
    <property type="protein sequence ID" value="XP_030843709"/>
    <property type="gene ID" value="LOC585233"/>
</dbReference>
<accession>A0A7M7P1B6</accession>
<dbReference type="PANTHER" id="PTHR11958:SF99">
    <property type="entry name" value="SODIUM-DEPENDENT EXCITATORY AMINO ACID TRANSPORTER GLT-6-RELATED"/>
    <property type="match status" value="1"/>
</dbReference>
<dbReference type="RefSeq" id="XP_030843709.1">
    <property type="nucleotide sequence ID" value="XM_030987849.1"/>
</dbReference>
<dbReference type="PROSITE" id="PS00713">
    <property type="entry name" value="NA_DICARBOXYL_SYMP_1"/>
    <property type="match status" value="1"/>
</dbReference>
<sequence length="560" mass="60913">MADEKAIAIDEAESGAQLETPATTSDSTVNPRDWKNWKYWKSMGMVALKWMRANLLLALTLIAVIIGVFFGSVLRKAELTENVIKAIGLPGDILVRLLKLLVLPLIVSSLITGLTSLDTRSCGKLGARALVYYFTTSCIAVFIGIIVVVAIRPGKPKFLDEHGIDLDERSDSANPLDSLIGILRNLFPSNLVQACFQQAKSSSEEKTVEKYEAINETYRSVCRLKNASESSFCSSKNVTVIARTEGYSNNMNVLGILVFTIPFGVLLSRMGERGHVMVEFFRILSELTMELVNITMWYSPLGIMSLICAKVLGMGDLSEIVPILGLYMLTVVMGLLIHLAVLMTIFYASTRKNPLTFFEGILQAWLTAFATASSSATLPVTFRCLEENLKVDKRVTRFVLPIGATVNMDGTALYEAVATIFIGQLYGKPMGFVKLVTISLTATLGSIGAASIPSAGIVTLVLVLTAVDFPISEISLLMAVDWFLDRCRTSINVVGDSYGAGIVHHLSQKELEALDKEEAELELEAGKGDDVIHSGKAEIEDAKVVENVDKKEGANCESGV</sequence>
<dbReference type="KEGG" id="spu:585233"/>
<evidence type="ECO:0000256" key="4">
    <source>
        <dbReference type="ARBA" id="ARBA00022847"/>
    </source>
</evidence>
<dbReference type="InParanoid" id="A0A7M7P1B6"/>
<evidence type="ECO:0000256" key="5">
    <source>
        <dbReference type="ARBA" id="ARBA00022989"/>
    </source>
</evidence>
<dbReference type="Pfam" id="PF00375">
    <property type="entry name" value="SDF"/>
    <property type="match status" value="1"/>
</dbReference>
<evidence type="ECO:0000256" key="7">
    <source>
        <dbReference type="ARBA" id="ARBA00023180"/>
    </source>
</evidence>
<dbReference type="GO" id="GO:0015501">
    <property type="term" value="F:glutamate:sodium symporter activity"/>
    <property type="evidence" value="ECO:0000318"/>
    <property type="project" value="GO_Central"/>
</dbReference>
<evidence type="ECO:0000313" key="10">
    <source>
        <dbReference type="Proteomes" id="UP000007110"/>
    </source>
</evidence>
<dbReference type="FunCoup" id="A0A7M7P1B6">
    <property type="interactions" value="5"/>
</dbReference>
<dbReference type="GO" id="GO:0005313">
    <property type="term" value="F:L-glutamate transmembrane transporter activity"/>
    <property type="evidence" value="ECO:0000318"/>
    <property type="project" value="GO_Central"/>
</dbReference>
<dbReference type="Gene3D" id="1.10.3860.10">
    <property type="entry name" value="Sodium:dicarboxylate symporter"/>
    <property type="match status" value="1"/>
</dbReference>
<keyword evidence="7" id="KW-0325">Glycoprotein</keyword>
<dbReference type="GeneID" id="585233"/>
<dbReference type="GO" id="GO:0015175">
    <property type="term" value="F:neutral L-amino acid transmembrane transporter activity"/>
    <property type="evidence" value="ECO:0000318"/>
    <property type="project" value="GO_Central"/>
</dbReference>
<dbReference type="Proteomes" id="UP000007110">
    <property type="component" value="Unassembled WGS sequence"/>
</dbReference>
<proteinExistence type="inferred from homology"/>
<dbReference type="InterPro" id="IPR036458">
    <property type="entry name" value="Na:dicarbo_symporter_sf"/>
</dbReference>
<organism evidence="9 10">
    <name type="scientific">Strongylocentrotus purpuratus</name>
    <name type="common">Purple sea urchin</name>
    <dbReference type="NCBI Taxonomy" id="7668"/>
    <lineage>
        <taxon>Eukaryota</taxon>
        <taxon>Metazoa</taxon>
        <taxon>Echinodermata</taxon>
        <taxon>Eleutherozoa</taxon>
        <taxon>Echinozoa</taxon>
        <taxon>Echinoidea</taxon>
        <taxon>Euechinoidea</taxon>
        <taxon>Echinacea</taxon>
        <taxon>Camarodonta</taxon>
        <taxon>Echinidea</taxon>
        <taxon>Strongylocentrotidae</taxon>
        <taxon>Strongylocentrotus</taxon>
    </lineage>
</organism>
<protein>
    <recommendedName>
        <fullName evidence="8">Amino acid transporter</fullName>
    </recommendedName>
</protein>
<dbReference type="SUPFAM" id="SSF118215">
    <property type="entry name" value="Proton glutamate symport protein"/>
    <property type="match status" value="1"/>
</dbReference>
<evidence type="ECO:0000256" key="8">
    <source>
        <dbReference type="RuleBase" id="RU361216"/>
    </source>
</evidence>
<keyword evidence="4 8" id="KW-0769">Symport</keyword>
<keyword evidence="10" id="KW-1185">Reference proteome</keyword>
<dbReference type="InterPro" id="IPR001991">
    <property type="entry name" value="Na-dicarboxylate_symporter"/>
</dbReference>
<dbReference type="RefSeq" id="XP_030843710.1">
    <property type="nucleotide sequence ID" value="XM_030987850.1"/>
</dbReference>
<dbReference type="OMA" id="NEHNETT"/>
<name>A0A7M7P1B6_STRPU</name>
<evidence type="ECO:0000256" key="6">
    <source>
        <dbReference type="ARBA" id="ARBA00023136"/>
    </source>
</evidence>
<feature type="transmembrane region" description="Helical" evidence="8">
    <location>
        <begin position="291"/>
        <end position="312"/>
    </location>
</feature>
<comment type="similarity">
    <text evidence="8">Belongs to the dicarboxylate/amino acid:cation symporter (DAACS) (TC 2.A.23) family.</text>
</comment>
<evidence type="ECO:0000256" key="3">
    <source>
        <dbReference type="ARBA" id="ARBA00022692"/>
    </source>
</evidence>
<dbReference type="GO" id="GO:0015813">
    <property type="term" value="P:L-glutamate transmembrane transport"/>
    <property type="evidence" value="ECO:0000318"/>
    <property type="project" value="GO_Central"/>
</dbReference>
<feature type="transmembrane region" description="Helical" evidence="8">
    <location>
        <begin position="129"/>
        <end position="151"/>
    </location>
</feature>
<keyword evidence="3 8" id="KW-0812">Transmembrane</keyword>
<keyword evidence="2 8" id="KW-0813">Transport</keyword>
<evidence type="ECO:0000256" key="2">
    <source>
        <dbReference type="ARBA" id="ARBA00022448"/>
    </source>
</evidence>
<keyword evidence="5 8" id="KW-1133">Transmembrane helix</keyword>
<feature type="transmembrane region" description="Helical" evidence="8">
    <location>
        <begin position="253"/>
        <end position="270"/>
    </location>
</feature>
<feature type="transmembrane region" description="Helical" evidence="8">
    <location>
        <begin position="93"/>
        <end position="117"/>
    </location>
</feature>
<comment type="subcellular location">
    <subcellularLocation>
        <location evidence="1 8">Membrane</location>
        <topology evidence="1 8">Multi-pass membrane protein</topology>
    </subcellularLocation>
</comment>
<dbReference type="InterPro" id="IPR050746">
    <property type="entry name" value="DAACS"/>
</dbReference>
<feature type="transmembrane region" description="Helical" evidence="8">
    <location>
        <begin position="53"/>
        <end position="73"/>
    </location>
</feature>